<dbReference type="Proteomes" id="UP001470230">
    <property type="component" value="Unassembled WGS sequence"/>
</dbReference>
<evidence type="ECO:0008006" key="3">
    <source>
        <dbReference type="Google" id="ProtNLM"/>
    </source>
</evidence>
<evidence type="ECO:0000313" key="2">
    <source>
        <dbReference type="Proteomes" id="UP001470230"/>
    </source>
</evidence>
<accession>A0ABR2KSJ7</accession>
<organism evidence="1 2">
    <name type="scientific">Tritrichomonas musculus</name>
    <dbReference type="NCBI Taxonomy" id="1915356"/>
    <lineage>
        <taxon>Eukaryota</taxon>
        <taxon>Metamonada</taxon>
        <taxon>Parabasalia</taxon>
        <taxon>Tritrichomonadida</taxon>
        <taxon>Tritrichomonadidae</taxon>
        <taxon>Tritrichomonas</taxon>
    </lineage>
</organism>
<dbReference type="EMBL" id="JAPFFF010000003">
    <property type="protein sequence ID" value="KAK8893907.1"/>
    <property type="molecule type" value="Genomic_DNA"/>
</dbReference>
<evidence type="ECO:0000313" key="1">
    <source>
        <dbReference type="EMBL" id="KAK8893907.1"/>
    </source>
</evidence>
<sequence>MEFLDQSDFSDDLKWIIHQRVNEKLTYRQIQAAWEIAHQAEENDQIISPYAIKTCIKRSSLALSWYKGHTYGNEIYLSKPDMKELKNYIHEQCMNDDPTDATDLLAEAMILKKRRQQNAVKFLRSINCENITAEIEEEFIDEQVRSWINAHLEEMEASIRSSRVVDFDRYLSCNLSIIQTYFTVARRVLQNVHPSLIFGGDESYLDPQVSNKYVIPKEIHEFIVQNKPQIPHISVMFAHNCVGVAVPPFQILKDFENTPKELNTYIQTGQLWAISNSSGWQTRNSFLIWSINFINWVSNYRLTLDESIRNKSAVLILDGHNSRENPLTLYLLKMNNIDVIILLASPLKTRMASFKFINLVKTIANSLPSKAAQARYLTVSALINSWSSIPREVLIKSFEVTGICPMNPSNPLNNPLTNRVNHPPPPVRRNTLNISSSLLTSIQMRIAIYNKNNGTNINNVFQIYSPTDESLYRYCLEKSDAHGFILQKFPPLLVSTFNYYYKDKFYYF</sequence>
<protein>
    <recommendedName>
        <fullName evidence="3">DDE-1 domain-containing protein</fullName>
    </recommendedName>
</protein>
<proteinExistence type="predicted"/>
<keyword evidence="2" id="KW-1185">Reference proteome</keyword>
<comment type="caution">
    <text evidence="1">The sequence shown here is derived from an EMBL/GenBank/DDBJ whole genome shotgun (WGS) entry which is preliminary data.</text>
</comment>
<gene>
    <name evidence="1" type="ORF">M9Y10_022336</name>
</gene>
<reference evidence="1 2" key="1">
    <citation type="submission" date="2024-04" db="EMBL/GenBank/DDBJ databases">
        <title>Tritrichomonas musculus Genome.</title>
        <authorList>
            <person name="Alves-Ferreira E."/>
            <person name="Grigg M."/>
            <person name="Lorenzi H."/>
            <person name="Galac M."/>
        </authorList>
    </citation>
    <scope>NUCLEOTIDE SEQUENCE [LARGE SCALE GENOMIC DNA]</scope>
    <source>
        <strain evidence="1 2">EAF2021</strain>
    </source>
</reference>
<name>A0ABR2KSJ7_9EUKA</name>